<dbReference type="PANTHER" id="PTHR43085">
    <property type="entry name" value="HEXOKINASE FAMILY MEMBER"/>
    <property type="match status" value="1"/>
</dbReference>
<dbReference type="PANTHER" id="PTHR43085:SF1">
    <property type="entry name" value="PSEUDOURIDINE KINASE-RELATED"/>
    <property type="match status" value="1"/>
</dbReference>
<organism evidence="7 8">
    <name type="scientific">Leptolinea tardivitalis</name>
    <dbReference type="NCBI Taxonomy" id="229920"/>
    <lineage>
        <taxon>Bacteria</taxon>
        <taxon>Bacillati</taxon>
        <taxon>Chloroflexota</taxon>
        <taxon>Anaerolineae</taxon>
        <taxon>Anaerolineales</taxon>
        <taxon>Anaerolineaceae</taxon>
        <taxon>Leptolinea</taxon>
    </lineage>
</organism>
<evidence type="ECO:0000256" key="4">
    <source>
        <dbReference type="ARBA" id="ARBA00022777"/>
    </source>
</evidence>
<evidence type="ECO:0000313" key="7">
    <source>
        <dbReference type="EMBL" id="KPL71766.1"/>
    </source>
</evidence>
<keyword evidence="5" id="KW-0067">ATP-binding</keyword>
<keyword evidence="2" id="KW-0808">Transferase</keyword>
<dbReference type="SUPFAM" id="SSF53613">
    <property type="entry name" value="Ribokinase-like"/>
    <property type="match status" value="1"/>
</dbReference>
<dbReference type="Proteomes" id="UP000050430">
    <property type="component" value="Unassembled WGS sequence"/>
</dbReference>
<evidence type="ECO:0000256" key="1">
    <source>
        <dbReference type="ARBA" id="ARBA00010688"/>
    </source>
</evidence>
<dbReference type="GO" id="GO:0005524">
    <property type="term" value="F:ATP binding"/>
    <property type="evidence" value="ECO:0007669"/>
    <property type="project" value="UniProtKB-KW"/>
</dbReference>
<accession>A0A0P6WYT3</accession>
<evidence type="ECO:0000256" key="5">
    <source>
        <dbReference type="ARBA" id="ARBA00022840"/>
    </source>
</evidence>
<dbReference type="STRING" id="229920.ADM99_10015"/>
<dbReference type="GO" id="GO:0016301">
    <property type="term" value="F:kinase activity"/>
    <property type="evidence" value="ECO:0007669"/>
    <property type="project" value="UniProtKB-KW"/>
</dbReference>
<dbReference type="InterPro" id="IPR029056">
    <property type="entry name" value="Ribokinase-like"/>
</dbReference>
<evidence type="ECO:0000256" key="3">
    <source>
        <dbReference type="ARBA" id="ARBA00022741"/>
    </source>
</evidence>
<dbReference type="InterPro" id="IPR050306">
    <property type="entry name" value="PfkB_Carbo_kinase"/>
</dbReference>
<dbReference type="EMBL" id="LGCK01000010">
    <property type="protein sequence ID" value="KPL71766.1"/>
    <property type="molecule type" value="Genomic_DNA"/>
</dbReference>
<evidence type="ECO:0000259" key="6">
    <source>
        <dbReference type="Pfam" id="PF00294"/>
    </source>
</evidence>
<reference evidence="7 8" key="1">
    <citation type="submission" date="2015-07" db="EMBL/GenBank/DDBJ databases">
        <title>Genome sequence of Leptolinea tardivitalis DSM 16556.</title>
        <authorList>
            <person name="Hemp J."/>
            <person name="Ward L.M."/>
            <person name="Pace L.A."/>
            <person name="Fischer W.W."/>
        </authorList>
    </citation>
    <scope>NUCLEOTIDE SEQUENCE [LARGE SCALE GENOMIC DNA]</scope>
    <source>
        <strain evidence="7 8">YMTK-2</strain>
    </source>
</reference>
<proteinExistence type="inferred from homology"/>
<keyword evidence="8" id="KW-1185">Reference proteome</keyword>
<dbReference type="OrthoDB" id="9776822at2"/>
<dbReference type="AlphaFoldDB" id="A0A0P6WYT3"/>
<dbReference type="InterPro" id="IPR011611">
    <property type="entry name" value="PfkB_dom"/>
</dbReference>
<feature type="domain" description="Carbohydrate kinase PfkB" evidence="6">
    <location>
        <begin position="160"/>
        <end position="267"/>
    </location>
</feature>
<sequence>MFNQKQLEPVDYLAVGHVTLDITPQGLVPGGTVLYSALTARALGLRVGIVTTCDEAYPIPEFEGIAITGFPSEKTTTFENIYTPEGRIQVLHQTADQIQFQAVPEIWRQTPIVHLGPVAREVDPTLARSFSESTVCVTPQGFMRAWDMAGQVTASEWPEADFVLQNSTAAVLSIEDINGDEDRIEEFLRSIRVLAITEGEEGARIYWNGDVRRFPAPRVKEVDSTGAGDIFAACFFAKYFATRDPWIAGRFAVQLASCSVTRRGIDSIPTEYEITMASTEILDAEQRT</sequence>
<dbReference type="Pfam" id="PF00294">
    <property type="entry name" value="PfkB"/>
    <property type="match status" value="1"/>
</dbReference>
<keyword evidence="4" id="KW-0418">Kinase</keyword>
<evidence type="ECO:0000256" key="2">
    <source>
        <dbReference type="ARBA" id="ARBA00022679"/>
    </source>
</evidence>
<protein>
    <recommendedName>
        <fullName evidence="6">Carbohydrate kinase PfkB domain-containing protein</fullName>
    </recommendedName>
</protein>
<gene>
    <name evidence="7" type="ORF">ADM99_10015</name>
</gene>
<keyword evidence="3" id="KW-0547">Nucleotide-binding</keyword>
<evidence type="ECO:0000313" key="8">
    <source>
        <dbReference type="Proteomes" id="UP000050430"/>
    </source>
</evidence>
<comment type="similarity">
    <text evidence="1">Belongs to the carbohydrate kinase PfkB family.</text>
</comment>
<name>A0A0P6WYT3_9CHLR</name>
<dbReference type="RefSeq" id="WP_062420391.1">
    <property type="nucleotide sequence ID" value="NZ_BBYA01000002.1"/>
</dbReference>
<dbReference type="Gene3D" id="3.40.1190.20">
    <property type="match status" value="1"/>
</dbReference>
<comment type="caution">
    <text evidence="7">The sequence shown here is derived from an EMBL/GenBank/DDBJ whole genome shotgun (WGS) entry which is preliminary data.</text>
</comment>